<reference evidence="3 4" key="1">
    <citation type="submission" date="2019-09" db="EMBL/GenBank/DDBJ databases">
        <authorList>
            <person name="Valk L.C."/>
        </authorList>
    </citation>
    <scope>NUCLEOTIDE SEQUENCE [LARGE SCALE GENOMIC DNA]</scope>
    <source>
        <strain evidence="3">GalUA</strain>
    </source>
</reference>
<feature type="domain" description="Aminoglycoside phosphotransferase" evidence="2">
    <location>
        <begin position="53"/>
        <end position="257"/>
    </location>
</feature>
<dbReference type="Proteomes" id="UP000461768">
    <property type="component" value="Unassembled WGS sequence"/>
</dbReference>
<dbReference type="PANTHER" id="PTHR21064:SF6">
    <property type="entry name" value="AMINOGLYCOSIDE PHOSPHOTRANSFERASE DOMAIN-CONTAINING PROTEIN"/>
    <property type="match status" value="1"/>
</dbReference>
<dbReference type="InterPro" id="IPR011009">
    <property type="entry name" value="Kinase-like_dom_sf"/>
</dbReference>
<reference evidence="3 4" key="2">
    <citation type="submission" date="2020-02" db="EMBL/GenBank/DDBJ databases">
        <title>Candidatus Galacturonibacter soehngenii shows hetero-acetogenic catabolism of galacturonic acid but lacks a canonical carbon monoxide dehydrogenase/acetyl-CoA synthase complex.</title>
        <authorList>
            <person name="Diender M."/>
            <person name="Stouten G.R."/>
            <person name="Petersen J.F."/>
            <person name="Nielsen P.H."/>
            <person name="Dueholm M.S."/>
            <person name="Pronk J.T."/>
            <person name="Van Loosdrecht M.C.M."/>
        </authorList>
    </citation>
    <scope>NUCLEOTIDE SEQUENCE [LARGE SCALE GENOMIC DNA]</scope>
    <source>
        <strain evidence="3">GalUA</strain>
    </source>
</reference>
<gene>
    <name evidence="3" type="ORF">F7O84_18580</name>
</gene>
<comment type="similarity">
    <text evidence="1">Belongs to the pseudomonas-type ThrB family.</text>
</comment>
<organism evidence="3 4">
    <name type="scientific">Candidatus Galacturonatibacter soehngenii</name>
    <dbReference type="NCBI Taxonomy" id="2307010"/>
    <lineage>
        <taxon>Bacteria</taxon>
        <taxon>Bacillati</taxon>
        <taxon>Bacillota</taxon>
        <taxon>Clostridia</taxon>
        <taxon>Lachnospirales</taxon>
        <taxon>Lachnospiraceae</taxon>
        <taxon>Candidatus Galacturonatibacter</taxon>
    </lineage>
</organism>
<dbReference type="GO" id="GO:0019202">
    <property type="term" value="F:amino acid kinase activity"/>
    <property type="evidence" value="ECO:0007669"/>
    <property type="project" value="TreeGrafter"/>
</dbReference>
<name>A0A7V7QHP3_9FIRM</name>
<dbReference type="RefSeq" id="WP_151148578.1">
    <property type="nucleotide sequence ID" value="NZ_WAGX01000008.1"/>
</dbReference>
<dbReference type="InterPro" id="IPR002575">
    <property type="entry name" value="Aminoglycoside_PTrfase"/>
</dbReference>
<dbReference type="SUPFAM" id="SSF56112">
    <property type="entry name" value="Protein kinase-like (PK-like)"/>
    <property type="match status" value="1"/>
</dbReference>
<evidence type="ECO:0000259" key="2">
    <source>
        <dbReference type="Pfam" id="PF01636"/>
    </source>
</evidence>
<dbReference type="Pfam" id="PF01636">
    <property type="entry name" value="APH"/>
    <property type="match status" value="1"/>
</dbReference>
<dbReference type="EMBL" id="WAGX01000008">
    <property type="protein sequence ID" value="KAB1434491.1"/>
    <property type="molecule type" value="Genomic_DNA"/>
</dbReference>
<sequence>MLKLKYLFENFELAKEALKNWNHDADTLDEMLSYYRISSNAIYPFRYNGQICFLRLSPTDEKLKKNILGEMEFIEYLGQHSYPVLRPIRTRCGENVIIIDTKWGKYYACAFYRVAGNQINTTDMSHEIMYAYGKALGKLHALSTNYKPSTKKWTHNEVLEWIEEVIIEYNAPSYVLHELKEVKRQLANLLQQADNYGLVHYDFEMDNVFYDEKTKSCSVIDFDDGMYHWFALDVEQVLFSLRDELDGTILKCAEEAFIDGYKSEYDYSEESQNSRPLIRRFTNLFSYARLIRCVAETFDDEPEWMSELRKKLDDCIKELESAMN</sequence>
<evidence type="ECO:0000313" key="3">
    <source>
        <dbReference type="EMBL" id="KAB1434491.1"/>
    </source>
</evidence>
<keyword evidence="4" id="KW-1185">Reference proteome</keyword>
<proteinExistence type="inferred from homology"/>
<dbReference type="Gene3D" id="3.90.1200.10">
    <property type="match status" value="1"/>
</dbReference>
<dbReference type="AlphaFoldDB" id="A0A7V7QHP3"/>
<dbReference type="OrthoDB" id="4030632at2"/>
<dbReference type="PANTHER" id="PTHR21064">
    <property type="entry name" value="AMINOGLYCOSIDE PHOSPHOTRANSFERASE DOMAIN-CONTAINING PROTEIN-RELATED"/>
    <property type="match status" value="1"/>
</dbReference>
<protein>
    <submittedName>
        <fullName evidence="3">Phosphotransferase</fullName>
    </submittedName>
</protein>
<evidence type="ECO:0000313" key="4">
    <source>
        <dbReference type="Proteomes" id="UP000461768"/>
    </source>
</evidence>
<accession>A0A7V7QHP3</accession>
<comment type="caution">
    <text evidence="3">The sequence shown here is derived from an EMBL/GenBank/DDBJ whole genome shotgun (WGS) entry which is preliminary data.</text>
</comment>
<dbReference type="InterPro" id="IPR050249">
    <property type="entry name" value="Pseudomonas-type_ThrB"/>
</dbReference>
<evidence type="ECO:0000256" key="1">
    <source>
        <dbReference type="ARBA" id="ARBA00038240"/>
    </source>
</evidence>
<keyword evidence="3" id="KW-0808">Transferase</keyword>